<name>A0A7W7ZCP9_9BACT</name>
<keyword evidence="2 6" id="KW-0548">Nucleotidyltransferase</keyword>
<evidence type="ECO:0000256" key="3">
    <source>
        <dbReference type="ARBA" id="ARBA00022741"/>
    </source>
</evidence>
<dbReference type="InterPro" id="IPR050100">
    <property type="entry name" value="TRAFAC_GTPase_members"/>
</dbReference>
<comment type="subunit">
    <text evidence="6">Heterodimer composed of CysD, the smaller subunit, and CysN.</text>
</comment>
<dbReference type="Gene3D" id="3.40.50.300">
    <property type="entry name" value="P-loop containing nucleotide triphosphate hydrolases"/>
    <property type="match status" value="1"/>
</dbReference>
<dbReference type="Pfam" id="PF00009">
    <property type="entry name" value="GTP_EFTU"/>
    <property type="match status" value="1"/>
</dbReference>
<evidence type="ECO:0000256" key="2">
    <source>
        <dbReference type="ARBA" id="ARBA00022695"/>
    </source>
</evidence>
<evidence type="ECO:0000313" key="8">
    <source>
        <dbReference type="EMBL" id="MBB5057357.1"/>
    </source>
</evidence>
<dbReference type="GO" id="GO:0005525">
    <property type="term" value="F:GTP binding"/>
    <property type="evidence" value="ECO:0007669"/>
    <property type="project" value="UniProtKB-UniRule"/>
</dbReference>
<dbReference type="EC" id="2.7.7.4" evidence="6"/>
<gene>
    <name evidence="6" type="primary">cysN</name>
    <name evidence="8" type="ORF">HDF16_002042</name>
</gene>
<feature type="binding site" evidence="6">
    <location>
        <begin position="52"/>
        <end position="59"/>
    </location>
    <ligand>
        <name>GTP</name>
        <dbReference type="ChEBI" id="CHEBI:37565"/>
    </ligand>
</feature>
<comment type="function">
    <text evidence="6">With CysD forms the ATP sulfurylase (ATPS) that catalyzes the adenylation of sulfate producing adenosine 5'-phosphosulfate (APS) and diphosphate, the first enzymatic step in sulfur assimilation pathway. APS synthesis involves the formation of a high-energy phosphoric-sulfuric acid anhydride bond driven by GTP hydrolysis by CysN coupled to ATP hydrolysis by CysD.</text>
</comment>
<evidence type="ECO:0000256" key="1">
    <source>
        <dbReference type="ARBA" id="ARBA00022679"/>
    </source>
</evidence>
<keyword evidence="4 6" id="KW-0067">ATP-binding</keyword>
<dbReference type="AlphaFoldDB" id="A0A7W7ZCP9"/>
<sequence length="567" mass="61298">MAILEINDEEQETVNTQNDGEGDALAVDAEFAIDEFLHAEQAKDLLRFSTAGSVDDGKSTLIGRLLYDSRNVYEDQVRAVTGVATSSTGSTNSGIDFALLTDGLRAEREQGITIDVAYRYFSTQRRKFIIADTPGHEQYTRNMATGASTADLAIILIDARKGILTQSKRHAFISSLLGIRHIVAAVNKMDLVGYSEEVYRGIESDLRELVGRSFAAANGDVGGGPTHGQVLAMDGAPGFGGELTVIPVSALEGDNVVDRSVNMPWYDGPTLLEHLENVPVGVTDSTVAFRLPVQRVIRPDQNYRGFAGQIAAGVIRKGDEIVALPSGLRSRVASITTFDGDLDEARAPMSIALTLEDERDISRGDVIVAPEGQPHHATAIEAAVVWFDGTRLETHKPYLLKHGPQTVSARVTQVLYRNNIETLEHEAVPSLGMNDVGAVEVHVVRPLFFDAYAENRATGNFILIDPATNATVAAGMIRRGISGEAWKTKHKPALVFVPEERADAVELALLGDDVPVVRTKVKTPRVLQALLAAGVVVLIEGLAVVEEEHAIDAMELTEEALLERLRS</sequence>
<dbReference type="Pfam" id="PF22594">
    <property type="entry name" value="GTP-eEF1A_C"/>
    <property type="match status" value="1"/>
</dbReference>
<dbReference type="CDD" id="cd03695">
    <property type="entry name" value="CysN_NodQ_II"/>
    <property type="match status" value="1"/>
</dbReference>
<dbReference type="GO" id="GO:0004781">
    <property type="term" value="F:sulfate adenylyltransferase (ATP) activity"/>
    <property type="evidence" value="ECO:0007669"/>
    <property type="project" value="UniProtKB-UniRule"/>
</dbReference>
<comment type="similarity">
    <text evidence="6">Belongs to the TRAFAC class translation factor GTPase superfamily. Classic translation factor GTPase family. CysN/NodQ subfamily.</text>
</comment>
<dbReference type="Proteomes" id="UP000540989">
    <property type="component" value="Unassembled WGS sequence"/>
</dbReference>
<dbReference type="PROSITE" id="PS51722">
    <property type="entry name" value="G_TR_2"/>
    <property type="match status" value="1"/>
</dbReference>
<feature type="domain" description="Tr-type G" evidence="7">
    <location>
        <begin position="43"/>
        <end position="286"/>
    </location>
</feature>
<dbReference type="SUPFAM" id="SSF52540">
    <property type="entry name" value="P-loop containing nucleoside triphosphate hydrolases"/>
    <property type="match status" value="1"/>
</dbReference>
<dbReference type="SUPFAM" id="SSF50465">
    <property type="entry name" value="EF-Tu/eEF-1alpha/eIF2-gamma C-terminal domain"/>
    <property type="match status" value="1"/>
</dbReference>
<dbReference type="GO" id="GO:0003924">
    <property type="term" value="F:GTPase activity"/>
    <property type="evidence" value="ECO:0007669"/>
    <property type="project" value="InterPro"/>
</dbReference>
<dbReference type="InterPro" id="IPR031157">
    <property type="entry name" value="G_TR_CS"/>
</dbReference>
<evidence type="ECO:0000313" key="9">
    <source>
        <dbReference type="Proteomes" id="UP000540989"/>
    </source>
</evidence>
<evidence type="ECO:0000259" key="7">
    <source>
        <dbReference type="PROSITE" id="PS51722"/>
    </source>
</evidence>
<dbReference type="CDD" id="cd04095">
    <property type="entry name" value="CysN_NoDQ_III"/>
    <property type="match status" value="1"/>
</dbReference>
<dbReference type="Gene3D" id="2.40.30.10">
    <property type="entry name" value="Translation factors"/>
    <property type="match status" value="2"/>
</dbReference>
<dbReference type="InterPro" id="IPR044139">
    <property type="entry name" value="CysN_NoDQ_III"/>
</dbReference>
<dbReference type="InterPro" id="IPR011779">
    <property type="entry name" value="SO4_adenylTrfase_lsu"/>
</dbReference>
<keyword evidence="5 6" id="KW-0342">GTP-binding</keyword>
<dbReference type="SUPFAM" id="SSF50447">
    <property type="entry name" value="Translation proteins"/>
    <property type="match status" value="1"/>
</dbReference>
<evidence type="ECO:0000256" key="4">
    <source>
        <dbReference type="ARBA" id="ARBA00022840"/>
    </source>
</evidence>
<dbReference type="PRINTS" id="PR00315">
    <property type="entry name" value="ELONGATNFCT"/>
</dbReference>
<dbReference type="PROSITE" id="PS00301">
    <property type="entry name" value="G_TR_1"/>
    <property type="match status" value="1"/>
</dbReference>
<dbReference type="GO" id="GO:0070814">
    <property type="term" value="P:hydrogen sulfide biosynthetic process"/>
    <property type="evidence" value="ECO:0007669"/>
    <property type="project" value="UniProtKB-UniRule"/>
</dbReference>
<dbReference type="HAMAP" id="MF_00062">
    <property type="entry name" value="Sulf_adenylyltr_sub1"/>
    <property type="match status" value="1"/>
</dbReference>
<accession>A0A7W7ZCP9</accession>
<feature type="binding site" evidence="6">
    <location>
        <begin position="187"/>
        <end position="190"/>
    </location>
    <ligand>
        <name>GTP</name>
        <dbReference type="ChEBI" id="CHEBI:37565"/>
    </ligand>
</feature>
<dbReference type="InterPro" id="IPR054696">
    <property type="entry name" value="GTP-eEF1A_C"/>
</dbReference>
<dbReference type="InterPro" id="IPR009000">
    <property type="entry name" value="Transl_B-barrel_sf"/>
</dbReference>
<dbReference type="RefSeq" id="WP_184216020.1">
    <property type="nucleotide sequence ID" value="NZ_JACHIP010000002.1"/>
</dbReference>
<dbReference type="InterPro" id="IPR009001">
    <property type="entry name" value="Transl_elong_EF1A/Init_IF2_C"/>
</dbReference>
<comment type="caution">
    <text evidence="8">The sequence shown here is derived from an EMBL/GenBank/DDBJ whole genome shotgun (WGS) entry which is preliminary data.</text>
</comment>
<evidence type="ECO:0000256" key="5">
    <source>
        <dbReference type="ARBA" id="ARBA00023134"/>
    </source>
</evidence>
<dbReference type="InterPro" id="IPR027417">
    <property type="entry name" value="P-loop_NTPase"/>
</dbReference>
<dbReference type="CDD" id="cd04166">
    <property type="entry name" value="CysN_ATPS"/>
    <property type="match status" value="1"/>
</dbReference>
<reference evidence="8 9" key="1">
    <citation type="submission" date="2020-08" db="EMBL/GenBank/DDBJ databases">
        <title>Genomic Encyclopedia of Type Strains, Phase IV (KMG-V): Genome sequencing to study the core and pangenomes of soil and plant-associated prokaryotes.</title>
        <authorList>
            <person name="Whitman W."/>
        </authorList>
    </citation>
    <scope>NUCLEOTIDE SEQUENCE [LARGE SCALE GENOMIC DNA]</scope>
    <source>
        <strain evidence="8 9">M8UP14</strain>
    </source>
</reference>
<dbReference type="InterPro" id="IPR000795">
    <property type="entry name" value="T_Tr_GTP-bd_dom"/>
</dbReference>
<proteinExistence type="inferred from homology"/>
<keyword evidence="9" id="KW-1185">Reference proteome</keyword>
<dbReference type="InterPro" id="IPR041757">
    <property type="entry name" value="CysN_GTP-bd"/>
</dbReference>
<evidence type="ECO:0000256" key="6">
    <source>
        <dbReference type="HAMAP-Rule" id="MF_00062"/>
    </source>
</evidence>
<protein>
    <recommendedName>
        <fullName evidence="6">Sulfate adenylyltransferase subunit 1</fullName>
        <ecNumber evidence="6">2.7.7.4</ecNumber>
    </recommendedName>
    <alternativeName>
        <fullName evidence="6">ATP-sulfurylase large subunit</fullName>
    </alternativeName>
    <alternativeName>
        <fullName evidence="6">Sulfate adenylate transferase</fullName>
        <shortName evidence="6">SAT</shortName>
    </alternativeName>
</protein>
<keyword evidence="1 6" id="KW-0808">Transferase</keyword>
<dbReference type="InterPro" id="IPR044138">
    <property type="entry name" value="CysN_II"/>
</dbReference>
<comment type="pathway">
    <text evidence="6">Sulfur metabolism; hydrogen sulfide biosynthesis; sulfite from sulfate: step 1/3.</text>
</comment>
<feature type="binding site" evidence="6">
    <location>
        <begin position="132"/>
        <end position="136"/>
    </location>
    <ligand>
        <name>GTP</name>
        <dbReference type="ChEBI" id="CHEBI:37565"/>
    </ligand>
</feature>
<dbReference type="EMBL" id="JACHIP010000002">
    <property type="protein sequence ID" value="MBB5057357.1"/>
    <property type="molecule type" value="Genomic_DNA"/>
</dbReference>
<comment type="catalytic activity">
    <reaction evidence="6">
        <text>sulfate + ATP + H(+) = adenosine 5'-phosphosulfate + diphosphate</text>
        <dbReference type="Rhea" id="RHEA:18133"/>
        <dbReference type="ChEBI" id="CHEBI:15378"/>
        <dbReference type="ChEBI" id="CHEBI:16189"/>
        <dbReference type="ChEBI" id="CHEBI:30616"/>
        <dbReference type="ChEBI" id="CHEBI:33019"/>
        <dbReference type="ChEBI" id="CHEBI:58243"/>
        <dbReference type="EC" id="2.7.7.4"/>
    </reaction>
</comment>
<dbReference type="PANTHER" id="PTHR23115">
    <property type="entry name" value="TRANSLATION FACTOR"/>
    <property type="match status" value="1"/>
</dbReference>
<keyword evidence="3 6" id="KW-0547">Nucleotide-binding</keyword>
<organism evidence="8 9">
    <name type="scientific">Granulicella aggregans</name>
    <dbReference type="NCBI Taxonomy" id="474949"/>
    <lineage>
        <taxon>Bacteria</taxon>
        <taxon>Pseudomonadati</taxon>
        <taxon>Acidobacteriota</taxon>
        <taxon>Terriglobia</taxon>
        <taxon>Terriglobales</taxon>
        <taxon>Acidobacteriaceae</taxon>
        <taxon>Granulicella</taxon>
    </lineage>
</organism>
<dbReference type="GO" id="GO:0000103">
    <property type="term" value="P:sulfate assimilation"/>
    <property type="evidence" value="ECO:0007669"/>
    <property type="project" value="UniProtKB-UniRule"/>
</dbReference>
<dbReference type="GO" id="GO:0005524">
    <property type="term" value="F:ATP binding"/>
    <property type="evidence" value="ECO:0007669"/>
    <property type="project" value="UniProtKB-KW"/>
</dbReference>
<dbReference type="UniPathway" id="UPA00140">
    <property type="reaction ID" value="UER00204"/>
</dbReference>